<reference evidence="2 3" key="1">
    <citation type="journal article" date="2015" name="Nature">
        <title>rRNA introns, odd ribosomes, and small enigmatic genomes across a large radiation of phyla.</title>
        <authorList>
            <person name="Brown C.T."/>
            <person name="Hug L.A."/>
            <person name="Thomas B.C."/>
            <person name="Sharon I."/>
            <person name="Castelle C.J."/>
            <person name="Singh A."/>
            <person name="Wilkins M.J."/>
            <person name="Williams K.H."/>
            <person name="Banfield J.F."/>
        </authorList>
    </citation>
    <scope>NUCLEOTIDE SEQUENCE [LARGE SCALE GENOMIC DNA]</scope>
</reference>
<accession>A0A0G0PNE4</accession>
<feature type="transmembrane region" description="Helical" evidence="1">
    <location>
        <begin position="221"/>
        <end position="239"/>
    </location>
</feature>
<evidence type="ECO:0000256" key="1">
    <source>
        <dbReference type="SAM" id="Phobius"/>
    </source>
</evidence>
<comment type="caution">
    <text evidence="2">The sequence shown here is derived from an EMBL/GenBank/DDBJ whole genome shotgun (WGS) entry which is preliminary data.</text>
</comment>
<keyword evidence="1" id="KW-0472">Membrane</keyword>
<dbReference type="Proteomes" id="UP000034793">
    <property type="component" value="Unassembled WGS sequence"/>
</dbReference>
<proteinExistence type="predicted"/>
<organism evidence="2 3">
    <name type="scientific">Candidatus Woesebacteria bacterium GW2011_GWA1_39_8</name>
    <dbReference type="NCBI Taxonomy" id="1618552"/>
    <lineage>
        <taxon>Bacteria</taxon>
        <taxon>Candidatus Woeseibacteriota</taxon>
    </lineage>
</organism>
<dbReference type="EMBL" id="LBXL01000024">
    <property type="protein sequence ID" value="KKR29734.1"/>
    <property type="molecule type" value="Genomic_DNA"/>
</dbReference>
<sequence length="249" mass="28275">MKNTISLSERIYKGMIELYPSRYRNEFGGEMIQLFQNMYHDARNTDNDMEMFSLWMRIIPDYFISLTKEHLSNLRGGDYYMHKKFDTLGLFFWIVAGIAVFPVVLFISVNLVGILGLGSTEDESVLLWLIFIPLLLISLIGSQWLVLRKYTDRAKDWLVNTASAWIFMVVSTFVIAGLLFKNLTVTEPQSLMYVQAIQAVVYGGILGVFQKKALHGYANAWLLIPANIIGVALIFASIGESISSTIDMM</sequence>
<feature type="transmembrane region" description="Helical" evidence="1">
    <location>
        <begin position="125"/>
        <end position="146"/>
    </location>
</feature>
<feature type="transmembrane region" description="Helical" evidence="1">
    <location>
        <begin position="158"/>
        <end position="180"/>
    </location>
</feature>
<feature type="transmembrane region" description="Helical" evidence="1">
    <location>
        <begin position="192"/>
        <end position="209"/>
    </location>
</feature>
<feature type="transmembrane region" description="Helical" evidence="1">
    <location>
        <begin position="90"/>
        <end position="113"/>
    </location>
</feature>
<protein>
    <submittedName>
        <fullName evidence="2">Uncharacterized protein</fullName>
    </submittedName>
</protein>
<evidence type="ECO:0000313" key="3">
    <source>
        <dbReference type="Proteomes" id="UP000034793"/>
    </source>
</evidence>
<gene>
    <name evidence="2" type="ORF">UT61_C0024G0001</name>
</gene>
<keyword evidence="1" id="KW-0812">Transmembrane</keyword>
<dbReference type="AlphaFoldDB" id="A0A0G0PNE4"/>
<evidence type="ECO:0000313" key="2">
    <source>
        <dbReference type="EMBL" id="KKR29734.1"/>
    </source>
</evidence>
<name>A0A0G0PNE4_9BACT</name>
<keyword evidence="1" id="KW-1133">Transmembrane helix</keyword>
<feature type="non-terminal residue" evidence="2">
    <location>
        <position position="249"/>
    </location>
</feature>